<dbReference type="EMBL" id="JAAIYP010000026">
    <property type="protein sequence ID" value="NFV79318.1"/>
    <property type="molecule type" value="Genomic_DNA"/>
</dbReference>
<proteinExistence type="predicted"/>
<evidence type="ECO:0000313" key="2">
    <source>
        <dbReference type="Proteomes" id="UP000480684"/>
    </source>
</evidence>
<gene>
    <name evidence="1" type="ORF">G4223_04245</name>
</gene>
<sequence>MKAIRVHDWQQVAAVLEVARELGQPPVLLSPQAGQCGIGWWRELIRRARETFPDMAFETMLDCGPSAGLALAAIRDGAGPVAVMVSSEVLEKLSDIARQAGTLATEGGKPALDLAGMSDVSRTCRNWLTDQGTAPKT</sequence>
<evidence type="ECO:0000313" key="1">
    <source>
        <dbReference type="EMBL" id="NFV79318.1"/>
    </source>
</evidence>
<keyword evidence="2" id="KW-1185">Reference proteome</keyword>
<organism evidence="1 2">
    <name type="scientific">Magnetospirillum aberrantis SpK</name>
    <dbReference type="NCBI Taxonomy" id="908842"/>
    <lineage>
        <taxon>Bacteria</taxon>
        <taxon>Pseudomonadati</taxon>
        <taxon>Pseudomonadota</taxon>
        <taxon>Alphaproteobacteria</taxon>
        <taxon>Rhodospirillales</taxon>
        <taxon>Rhodospirillaceae</taxon>
        <taxon>Magnetospirillum</taxon>
    </lineage>
</organism>
<dbReference type="RefSeq" id="WP_163675477.1">
    <property type="nucleotide sequence ID" value="NZ_JAAIYP010000026.1"/>
</dbReference>
<comment type="caution">
    <text evidence="1">The sequence shown here is derived from an EMBL/GenBank/DDBJ whole genome shotgun (WGS) entry which is preliminary data.</text>
</comment>
<accession>A0A7C9QS62</accession>
<protein>
    <submittedName>
        <fullName evidence="1">Uncharacterized protein</fullName>
    </submittedName>
</protein>
<reference evidence="1 2" key="1">
    <citation type="submission" date="2020-02" db="EMBL/GenBank/DDBJ databases">
        <authorList>
            <person name="Dziuba M."/>
            <person name="Kuznetsov B."/>
            <person name="Mardanov A."/>
            <person name="Ravin N."/>
            <person name="Grouzdev D."/>
        </authorList>
    </citation>
    <scope>NUCLEOTIDE SEQUENCE [LARGE SCALE GENOMIC DNA]</scope>
    <source>
        <strain evidence="1 2">SpK</strain>
    </source>
</reference>
<dbReference type="Proteomes" id="UP000480684">
    <property type="component" value="Unassembled WGS sequence"/>
</dbReference>
<name>A0A7C9QS62_9PROT</name>
<dbReference type="AlphaFoldDB" id="A0A7C9QS62"/>